<feature type="domain" description="Laminin G" evidence="12">
    <location>
        <begin position="989"/>
        <end position="1195"/>
    </location>
</feature>
<dbReference type="EMBL" id="VIIS01000570">
    <property type="protein sequence ID" value="KAF0307450.1"/>
    <property type="molecule type" value="Genomic_DNA"/>
</dbReference>
<evidence type="ECO:0000256" key="8">
    <source>
        <dbReference type="ARBA" id="ARBA00023157"/>
    </source>
</evidence>
<dbReference type="SMART" id="SM00181">
    <property type="entry name" value="EGF"/>
    <property type="match status" value="2"/>
</dbReference>
<dbReference type="InterPro" id="IPR050372">
    <property type="entry name" value="Neurexin-related_CASP"/>
</dbReference>
<dbReference type="CDD" id="cd00110">
    <property type="entry name" value="LamG"/>
    <property type="match status" value="4"/>
</dbReference>
<comment type="similarity">
    <text evidence="2">Belongs to the neurexin family.</text>
</comment>
<dbReference type="PROSITE" id="PS50022">
    <property type="entry name" value="FA58C_3"/>
    <property type="match status" value="1"/>
</dbReference>
<keyword evidence="3 9" id="KW-0245">EGF-like domain</keyword>
<dbReference type="InterPro" id="IPR000421">
    <property type="entry name" value="FA58C"/>
</dbReference>
<dbReference type="InterPro" id="IPR001791">
    <property type="entry name" value="Laminin_G"/>
</dbReference>
<dbReference type="CDD" id="cd00054">
    <property type="entry name" value="EGF_CA"/>
    <property type="match status" value="2"/>
</dbReference>
<evidence type="ECO:0000259" key="11">
    <source>
        <dbReference type="PROSITE" id="PS50022"/>
    </source>
</evidence>
<feature type="domain" description="Laminin G" evidence="12">
    <location>
        <begin position="344"/>
        <end position="512"/>
    </location>
</feature>
<dbReference type="SMART" id="SM00231">
    <property type="entry name" value="FA58C"/>
    <property type="match status" value="1"/>
</dbReference>
<dbReference type="InterPro" id="IPR008979">
    <property type="entry name" value="Galactose-bd-like_sf"/>
</dbReference>
<evidence type="ECO:0000313" key="14">
    <source>
        <dbReference type="EMBL" id="KAF0307450.1"/>
    </source>
</evidence>
<dbReference type="PROSITE" id="PS50026">
    <property type="entry name" value="EGF_3"/>
    <property type="match status" value="2"/>
</dbReference>
<dbReference type="Gene3D" id="2.60.120.1000">
    <property type="match status" value="1"/>
</dbReference>
<organism evidence="14 15">
    <name type="scientific">Amphibalanus amphitrite</name>
    <name type="common">Striped barnacle</name>
    <name type="synonym">Balanus amphitrite</name>
    <dbReference type="NCBI Taxonomy" id="1232801"/>
    <lineage>
        <taxon>Eukaryota</taxon>
        <taxon>Metazoa</taxon>
        <taxon>Ecdysozoa</taxon>
        <taxon>Arthropoda</taxon>
        <taxon>Crustacea</taxon>
        <taxon>Multicrustacea</taxon>
        <taxon>Cirripedia</taxon>
        <taxon>Thoracica</taxon>
        <taxon>Thoracicalcarea</taxon>
        <taxon>Balanomorpha</taxon>
        <taxon>Balanoidea</taxon>
        <taxon>Balanidae</taxon>
        <taxon>Amphibalaninae</taxon>
        <taxon>Amphibalanus</taxon>
    </lineage>
</organism>
<evidence type="ECO:0000256" key="6">
    <source>
        <dbReference type="ARBA" id="ARBA00022989"/>
    </source>
</evidence>
<dbReference type="PANTHER" id="PTHR15036">
    <property type="entry name" value="PIKACHURIN-LIKE PROTEIN"/>
    <property type="match status" value="1"/>
</dbReference>
<dbReference type="SUPFAM" id="SSF49899">
    <property type="entry name" value="Concanavalin A-like lectins/glucanases"/>
    <property type="match status" value="4"/>
</dbReference>
<feature type="compositionally biased region" description="Low complexity" evidence="10">
    <location>
        <begin position="1"/>
        <end position="13"/>
    </location>
</feature>
<feature type="domain" description="EGF-like" evidence="13">
    <location>
        <begin position="949"/>
        <end position="985"/>
    </location>
</feature>
<dbReference type="GO" id="GO:0016020">
    <property type="term" value="C:membrane"/>
    <property type="evidence" value="ECO:0007669"/>
    <property type="project" value="UniProtKB-SubCell"/>
</dbReference>
<evidence type="ECO:0000256" key="7">
    <source>
        <dbReference type="ARBA" id="ARBA00023136"/>
    </source>
</evidence>
<dbReference type="InterPro" id="IPR013320">
    <property type="entry name" value="ConA-like_dom_sf"/>
</dbReference>
<feature type="domain" description="Laminin G" evidence="12">
    <location>
        <begin position="768"/>
        <end position="948"/>
    </location>
</feature>
<name>A0A6A4WUX3_AMPAM</name>
<evidence type="ECO:0000313" key="15">
    <source>
        <dbReference type="Proteomes" id="UP000440578"/>
    </source>
</evidence>
<evidence type="ECO:0000256" key="1">
    <source>
        <dbReference type="ARBA" id="ARBA00004479"/>
    </source>
</evidence>
<dbReference type="Pfam" id="PF00754">
    <property type="entry name" value="F5_F8_type_C"/>
    <property type="match status" value="1"/>
</dbReference>
<dbReference type="Pfam" id="PF02210">
    <property type="entry name" value="Laminin_G_2"/>
    <property type="match status" value="4"/>
</dbReference>
<accession>A0A6A4WUX3</accession>
<evidence type="ECO:0000256" key="5">
    <source>
        <dbReference type="ARBA" id="ARBA00022729"/>
    </source>
</evidence>
<evidence type="ECO:0000256" key="9">
    <source>
        <dbReference type="PROSITE-ProRule" id="PRU00076"/>
    </source>
</evidence>
<protein>
    <submittedName>
        <fullName evidence="14">Neurexin-4</fullName>
    </submittedName>
</protein>
<evidence type="ECO:0000256" key="10">
    <source>
        <dbReference type="SAM" id="MobiDB-lite"/>
    </source>
</evidence>
<dbReference type="PROSITE" id="PS01286">
    <property type="entry name" value="FA58C_2"/>
    <property type="match status" value="1"/>
</dbReference>
<dbReference type="PROSITE" id="PS50025">
    <property type="entry name" value="LAM_G_DOMAIN"/>
    <property type="match status" value="4"/>
</dbReference>
<evidence type="ECO:0000259" key="12">
    <source>
        <dbReference type="PROSITE" id="PS50025"/>
    </source>
</evidence>
<feature type="domain" description="EGF-like" evidence="13">
    <location>
        <begin position="514"/>
        <end position="551"/>
    </location>
</feature>
<dbReference type="OrthoDB" id="26719at2759"/>
<dbReference type="Gene3D" id="2.60.120.260">
    <property type="entry name" value="Galactose-binding domain-like"/>
    <property type="match status" value="1"/>
</dbReference>
<keyword evidence="8" id="KW-1015">Disulfide bond</keyword>
<dbReference type="CDD" id="cd00057">
    <property type="entry name" value="FA58C"/>
    <property type="match status" value="1"/>
</dbReference>
<dbReference type="PANTHER" id="PTHR15036:SF91">
    <property type="entry name" value="NEUREXIN-4"/>
    <property type="match status" value="1"/>
</dbReference>
<dbReference type="InterPro" id="IPR000742">
    <property type="entry name" value="EGF"/>
</dbReference>
<keyword evidence="15" id="KW-1185">Reference proteome</keyword>
<feature type="domain" description="F5/8 type C" evidence="11">
    <location>
        <begin position="49"/>
        <end position="158"/>
    </location>
</feature>
<feature type="domain" description="Laminin G" evidence="12">
    <location>
        <begin position="162"/>
        <end position="338"/>
    </location>
</feature>
<comment type="subcellular location">
    <subcellularLocation>
        <location evidence="1">Membrane</location>
        <topology evidence="1">Single-pass type I membrane protein</topology>
    </subcellularLocation>
</comment>
<gene>
    <name evidence="14" type="primary">Nrx-IV_1</name>
    <name evidence="14" type="ORF">FJT64_002273</name>
</gene>
<reference evidence="14 15" key="1">
    <citation type="submission" date="2019-07" db="EMBL/GenBank/DDBJ databases">
        <title>Draft genome assembly of a fouling barnacle, Amphibalanus amphitrite (Darwin, 1854): The first reference genome for Thecostraca.</title>
        <authorList>
            <person name="Kim W."/>
        </authorList>
    </citation>
    <scope>NUCLEOTIDE SEQUENCE [LARGE SCALE GENOMIC DNA]</scope>
    <source>
        <strain evidence="14">SNU_AA5</strain>
        <tissue evidence="14">Soma without cirri and trophi</tissue>
    </source>
</reference>
<dbReference type="Pfam" id="PF00008">
    <property type="entry name" value="EGF"/>
    <property type="match status" value="1"/>
</dbReference>
<evidence type="ECO:0000256" key="4">
    <source>
        <dbReference type="ARBA" id="ARBA00022692"/>
    </source>
</evidence>
<sequence>MEAGSPWSEWSASAPPPPPCRQEPTDRGTQILLELALHNNEYDFAPYGDSAWTARFSNVGQSITVDLGEVYRITRVATQGRRHSREFVRQYSLQYGFNGRDFMDYRGPHGGAWGFQANTNDNSVVSNRLEVPVVAQYIRIRPTRWNERMSLRMELYGCTFTATTMYFTGEAFVEKDLSRHQVHSHRDSIQFRFRTDRADGVLMYSRGAQGDLFAVQLVRDKLLLLIDLGSGRPTSLSVGSLLDDHLWHDVSIERHERDVSLTVDRVRVTTEISGEFRRLDLNSKFYLGGVPYIKDGVEVFSNFTGCIENFYLNSSNFIAELRQGNRDDFSSYGALANCPAVHVVPLTFQDRGAHIKVVGNEGQTTLNISFSFRTYERDGMLAFHNFLSDGYVKVYLQAGRFKVAIMTTGMKQPVVLDAFEQRYNDGSWHAAIVALATNRATTILDGYPTETRRLMKFTTGFEYLFGGGLPGSENPGFLGCIRSISAGGNEHSPLQLGPQNMVKSEFILIDACDMEDRCNPNPCEHGGLCTQTSQEFVCDCSGTGYTGAVCHAATNPLSCAQYFMHNRGSRRARVAIDVDGSGPLAAFPVSCVLTPEGQVETHLDHDALGDQIVDGFDRRGSYVRNIDYDADMRQIDRLINGSLSCRQQLFYACYNARLFNSPVRLDEPFEPYSWWVSRNNEMMDYWGGSQPGSRKCACGIQGTCIDRAKDCNCDAGVAETADGGDLMFKEDLPVRRVHFGDTGAPGDSRRGTYRVGSLVCEGDAVFDNTVTFRLSDATIDLPPIEMGYSGDIFFEFRTTKESGTFLHVEGPEDFLKVSIVGGNSIQLEYRVGSIPLSVTVEVSSRLNDDRWHSVFVERNRKQARVLLDNSLHKHTDEPEGPVRPIKLTSKLIVGANTKYSNGFVGCMRALMVNGRLQNLKYLAERGVWSSARHGSVYRGPLYGVSVGCQGKCASSPCLNNGTCIEGYSDYECNCRWTAFKGPICADEIGVSMTRSYMIKYELEGSYKSTIAENIRVGFTTTSPSGFLMGLISSVTQEFMTIMISNSGEWHSRMGGERVDEAAQGVLFYVSRMDFQIGSLRVVFDFGFERRDVVYPERIFNEGQFHDVRVRRLNGGSTLEIQVDDYPAYQETFNVNPSADVQFNNIQYLYIGKNESMQEGFVGCISRVEFDDIYPLKLMFQENRPSNINGSSREWCPLENRPSARARRVSWSRMAAPAVGSGLCQPPEEGAMWGGP</sequence>
<keyword evidence="5" id="KW-0732">Signal</keyword>
<dbReference type="FunFam" id="2.60.120.260:FF:000016">
    <property type="entry name" value="Contactin-associated protein-like 4 isoform 1"/>
    <property type="match status" value="1"/>
</dbReference>
<feature type="region of interest" description="Disordered" evidence="10">
    <location>
        <begin position="1"/>
        <end position="25"/>
    </location>
</feature>
<dbReference type="Proteomes" id="UP000440578">
    <property type="component" value="Unassembled WGS sequence"/>
</dbReference>
<proteinExistence type="inferred from homology"/>
<keyword evidence="6" id="KW-1133">Transmembrane helix</keyword>
<dbReference type="SMART" id="SM00282">
    <property type="entry name" value="LamG"/>
    <property type="match status" value="4"/>
</dbReference>
<comment type="caution">
    <text evidence="14">The sequence shown here is derived from an EMBL/GenBank/DDBJ whole genome shotgun (WGS) entry which is preliminary data.</text>
</comment>
<keyword evidence="4" id="KW-0812">Transmembrane</keyword>
<evidence type="ECO:0000256" key="3">
    <source>
        <dbReference type="ARBA" id="ARBA00022536"/>
    </source>
</evidence>
<evidence type="ECO:0000259" key="13">
    <source>
        <dbReference type="PROSITE" id="PS50026"/>
    </source>
</evidence>
<keyword evidence="7" id="KW-0472">Membrane</keyword>
<dbReference type="AlphaFoldDB" id="A0A6A4WUX3"/>
<dbReference type="Gene3D" id="2.60.120.200">
    <property type="match status" value="4"/>
</dbReference>
<comment type="caution">
    <text evidence="9">Lacks conserved residue(s) required for the propagation of feature annotation.</text>
</comment>
<dbReference type="SUPFAM" id="SSF57196">
    <property type="entry name" value="EGF/Laminin"/>
    <property type="match status" value="1"/>
</dbReference>
<dbReference type="Gene3D" id="2.10.25.10">
    <property type="entry name" value="Laminin"/>
    <property type="match status" value="2"/>
</dbReference>
<evidence type="ECO:0000256" key="2">
    <source>
        <dbReference type="ARBA" id="ARBA00010241"/>
    </source>
</evidence>
<dbReference type="SUPFAM" id="SSF49785">
    <property type="entry name" value="Galactose-binding domain-like"/>
    <property type="match status" value="1"/>
</dbReference>